<reference evidence="3" key="1">
    <citation type="submission" date="2024-06" db="EMBL/GenBank/DDBJ databases">
        <title>Multi-omics analyses provide insights into the biosynthesis of the anticancer antibiotic pleurotin in Hohenbuehelia grisea.</title>
        <authorList>
            <person name="Weaver J.A."/>
            <person name="Alberti F."/>
        </authorList>
    </citation>
    <scope>NUCLEOTIDE SEQUENCE [LARGE SCALE GENOMIC DNA]</scope>
    <source>
        <strain evidence="3">T-177</strain>
    </source>
</reference>
<keyword evidence="1" id="KW-0732">Signal</keyword>
<name>A0ABR3J3V0_9AGAR</name>
<comment type="caution">
    <text evidence="2">The sequence shown here is derived from an EMBL/GenBank/DDBJ whole genome shotgun (WGS) entry which is preliminary data.</text>
</comment>
<organism evidence="2 3">
    <name type="scientific">Hohenbuehelia grisea</name>
    <dbReference type="NCBI Taxonomy" id="104357"/>
    <lineage>
        <taxon>Eukaryota</taxon>
        <taxon>Fungi</taxon>
        <taxon>Dikarya</taxon>
        <taxon>Basidiomycota</taxon>
        <taxon>Agaricomycotina</taxon>
        <taxon>Agaricomycetes</taxon>
        <taxon>Agaricomycetidae</taxon>
        <taxon>Agaricales</taxon>
        <taxon>Pleurotineae</taxon>
        <taxon>Pleurotaceae</taxon>
        <taxon>Hohenbuehelia</taxon>
    </lineage>
</organism>
<proteinExistence type="predicted"/>
<protein>
    <submittedName>
        <fullName evidence="2">Uncharacterized protein</fullName>
    </submittedName>
</protein>
<gene>
    <name evidence="2" type="ORF">HGRIS_010231</name>
</gene>
<keyword evidence="3" id="KW-1185">Reference proteome</keyword>
<dbReference type="Proteomes" id="UP001556367">
    <property type="component" value="Unassembled WGS sequence"/>
</dbReference>
<accession>A0ABR3J3V0</accession>
<sequence length="141" mass="15390">MKFTLTTFVALVAASLVQASPIPATSAAAPPNGITTLLTPTQESEWEVGSLQSVNWTWIRDPSDIDYVADHRAAIWLNKNGEIDYDHLLAGPFSKYYAPESYGTQSLTVPNVPTGRYTISLVGITLTESPEFCIFQPGEHC</sequence>
<evidence type="ECO:0000256" key="1">
    <source>
        <dbReference type="SAM" id="SignalP"/>
    </source>
</evidence>
<feature type="chain" id="PRO_5045873513" evidence="1">
    <location>
        <begin position="20"/>
        <end position="141"/>
    </location>
</feature>
<evidence type="ECO:0000313" key="3">
    <source>
        <dbReference type="Proteomes" id="UP001556367"/>
    </source>
</evidence>
<evidence type="ECO:0000313" key="2">
    <source>
        <dbReference type="EMBL" id="KAL0950247.1"/>
    </source>
</evidence>
<feature type="signal peptide" evidence="1">
    <location>
        <begin position="1"/>
        <end position="19"/>
    </location>
</feature>
<dbReference type="EMBL" id="JASNQZ010000012">
    <property type="protein sequence ID" value="KAL0950247.1"/>
    <property type="molecule type" value="Genomic_DNA"/>
</dbReference>